<keyword evidence="6" id="KW-1185">Reference proteome</keyword>
<dbReference type="PANTHER" id="PTHR44688:SF16">
    <property type="entry name" value="DNA-BINDING TRANSCRIPTIONAL ACTIVATOR DEVR_DOSR"/>
    <property type="match status" value="1"/>
</dbReference>
<protein>
    <submittedName>
        <fullName evidence="5">Helix-turn-helix transcriptional regulator</fullName>
    </submittedName>
</protein>
<keyword evidence="2" id="KW-0238">DNA-binding</keyword>
<evidence type="ECO:0000256" key="2">
    <source>
        <dbReference type="ARBA" id="ARBA00023125"/>
    </source>
</evidence>
<dbReference type="PROSITE" id="PS50043">
    <property type="entry name" value="HTH_LUXR_2"/>
    <property type="match status" value="1"/>
</dbReference>
<keyword evidence="3" id="KW-0804">Transcription</keyword>
<proteinExistence type="predicted"/>
<evidence type="ECO:0000259" key="4">
    <source>
        <dbReference type="PROSITE" id="PS50043"/>
    </source>
</evidence>
<dbReference type="Gene3D" id="1.10.10.10">
    <property type="entry name" value="Winged helix-like DNA-binding domain superfamily/Winged helix DNA-binding domain"/>
    <property type="match status" value="1"/>
</dbReference>
<comment type="caution">
    <text evidence="5">The sequence shown here is derived from an EMBL/GenBank/DDBJ whole genome shotgun (WGS) entry which is preliminary data.</text>
</comment>
<feature type="domain" description="HTH luxR-type" evidence="4">
    <location>
        <begin position="136"/>
        <end position="201"/>
    </location>
</feature>
<evidence type="ECO:0000256" key="1">
    <source>
        <dbReference type="ARBA" id="ARBA00023015"/>
    </source>
</evidence>
<accession>A0ABS9JP53</accession>
<dbReference type="PRINTS" id="PR00038">
    <property type="entry name" value="HTHLUXR"/>
</dbReference>
<dbReference type="RefSeq" id="WP_059249040.1">
    <property type="nucleotide sequence ID" value="NZ_CBDRBY010000049.1"/>
</dbReference>
<dbReference type="SUPFAM" id="SSF46894">
    <property type="entry name" value="C-terminal effector domain of the bipartite response regulators"/>
    <property type="match status" value="1"/>
</dbReference>
<dbReference type="InterPro" id="IPR016032">
    <property type="entry name" value="Sig_transdc_resp-reg_C-effctor"/>
</dbReference>
<dbReference type="InterPro" id="IPR000792">
    <property type="entry name" value="Tscrpt_reg_LuxR_C"/>
</dbReference>
<name>A0ABS9JP53_9ACTN</name>
<dbReference type="EMBL" id="JAKKZF010000146">
    <property type="protein sequence ID" value="MCG0067276.1"/>
    <property type="molecule type" value="Genomic_DNA"/>
</dbReference>
<keyword evidence="1" id="KW-0805">Transcription regulation</keyword>
<dbReference type="Pfam" id="PF00196">
    <property type="entry name" value="GerE"/>
    <property type="match status" value="1"/>
</dbReference>
<reference evidence="5 6" key="1">
    <citation type="submission" date="2022-01" db="EMBL/GenBank/DDBJ databases">
        <title>Draft Genome Sequences of Seven Type Strains of the Genus Streptomyces.</title>
        <authorList>
            <person name="Aziz S."/>
            <person name="Coretto E."/>
            <person name="Chronakova A."/>
            <person name="Sproer C."/>
            <person name="Huber K."/>
            <person name="Nouioui I."/>
            <person name="Gross H."/>
        </authorList>
    </citation>
    <scope>NUCLEOTIDE SEQUENCE [LARGE SCALE GENOMIC DNA]</scope>
    <source>
        <strain evidence="5 6">DSM 41685</strain>
    </source>
</reference>
<dbReference type="SMART" id="SM00421">
    <property type="entry name" value="HTH_LUXR"/>
    <property type="match status" value="1"/>
</dbReference>
<gene>
    <name evidence="5" type="ORF">L0F81_29080</name>
</gene>
<sequence>MQKPMFLRVLWVVSDEVSLYGLTALLDLVGSVSQYEVCLDVSAAEKRLQEHSFDVCVLPVERYNTQVGELAGRCGSLLVLTLPTGKNPEDFGQVGHRIAHWMPQQRITLGMLQKVFLGFTEGMHRQSNPAAPGDRAMRILHRVTEREREVLRLLARAQSNQQIARSLGISIHGVKRHVSNLLLKFDCSNRTELALAASQLSVDLAHRPAAVVRTGATGP</sequence>
<evidence type="ECO:0000256" key="3">
    <source>
        <dbReference type="ARBA" id="ARBA00023163"/>
    </source>
</evidence>
<dbReference type="PANTHER" id="PTHR44688">
    <property type="entry name" value="DNA-BINDING TRANSCRIPTIONAL ACTIVATOR DEVR_DOSR"/>
    <property type="match status" value="1"/>
</dbReference>
<organism evidence="5 6">
    <name type="scientific">Streptomyces tricolor</name>
    <dbReference type="NCBI Taxonomy" id="68277"/>
    <lineage>
        <taxon>Bacteria</taxon>
        <taxon>Bacillati</taxon>
        <taxon>Actinomycetota</taxon>
        <taxon>Actinomycetes</taxon>
        <taxon>Kitasatosporales</taxon>
        <taxon>Streptomycetaceae</taxon>
        <taxon>Streptomyces</taxon>
        <taxon>Streptomyces violaceoruber group</taxon>
    </lineage>
</organism>
<dbReference type="Proteomes" id="UP001299012">
    <property type="component" value="Unassembled WGS sequence"/>
</dbReference>
<dbReference type="CDD" id="cd06170">
    <property type="entry name" value="LuxR_C_like"/>
    <property type="match status" value="1"/>
</dbReference>
<evidence type="ECO:0000313" key="6">
    <source>
        <dbReference type="Proteomes" id="UP001299012"/>
    </source>
</evidence>
<dbReference type="InterPro" id="IPR036388">
    <property type="entry name" value="WH-like_DNA-bd_sf"/>
</dbReference>
<evidence type="ECO:0000313" key="5">
    <source>
        <dbReference type="EMBL" id="MCG0067276.1"/>
    </source>
</evidence>